<dbReference type="InterPro" id="IPR011701">
    <property type="entry name" value="MFS"/>
</dbReference>
<dbReference type="GO" id="GO:0022857">
    <property type="term" value="F:transmembrane transporter activity"/>
    <property type="evidence" value="ECO:0007669"/>
    <property type="project" value="InterPro"/>
</dbReference>
<keyword evidence="4 7" id="KW-0812">Transmembrane</keyword>
<feature type="transmembrane region" description="Helical" evidence="7">
    <location>
        <begin position="48"/>
        <end position="69"/>
    </location>
</feature>
<dbReference type="PANTHER" id="PTHR43414">
    <property type="entry name" value="MULTIDRUG RESISTANCE PROTEIN MDTG"/>
    <property type="match status" value="1"/>
</dbReference>
<dbReference type="CDD" id="cd17329">
    <property type="entry name" value="MFS_MdtH_MDR_like"/>
    <property type="match status" value="1"/>
</dbReference>
<dbReference type="InterPro" id="IPR036259">
    <property type="entry name" value="MFS_trans_sf"/>
</dbReference>
<feature type="transmembrane region" description="Helical" evidence="7">
    <location>
        <begin position="81"/>
        <end position="99"/>
    </location>
</feature>
<feature type="transmembrane region" description="Helical" evidence="7">
    <location>
        <begin position="365"/>
        <end position="387"/>
    </location>
</feature>
<dbReference type="InterPro" id="IPR020846">
    <property type="entry name" value="MFS_dom"/>
</dbReference>
<dbReference type="PROSITE" id="PS50850">
    <property type="entry name" value="MFS"/>
    <property type="match status" value="1"/>
</dbReference>
<keyword evidence="2" id="KW-0813">Transport</keyword>
<feature type="transmembrane region" description="Helical" evidence="7">
    <location>
        <begin position="105"/>
        <end position="127"/>
    </location>
</feature>
<keyword evidence="3" id="KW-1003">Cell membrane</keyword>
<evidence type="ECO:0000256" key="3">
    <source>
        <dbReference type="ARBA" id="ARBA00022475"/>
    </source>
</evidence>
<reference evidence="10" key="1">
    <citation type="submission" date="2017-07" db="EMBL/GenBank/DDBJ databases">
        <title>Draft genome sequence of Effusibacillus lacus strain skLN1.</title>
        <authorList>
            <person name="Watanabe M."/>
            <person name="Kojima H."/>
            <person name="Fukui M."/>
        </authorList>
    </citation>
    <scope>NUCLEOTIDE SEQUENCE [LARGE SCALE GENOMIC DNA]</scope>
    <source>
        <strain evidence="10">skLN1</strain>
    </source>
</reference>
<accession>A0A292YKD3</accession>
<keyword evidence="5 7" id="KW-1133">Transmembrane helix</keyword>
<feature type="transmembrane region" description="Helical" evidence="7">
    <location>
        <begin position="15"/>
        <end position="36"/>
    </location>
</feature>
<dbReference type="Pfam" id="PF07690">
    <property type="entry name" value="MFS_1"/>
    <property type="match status" value="1"/>
</dbReference>
<dbReference type="AlphaFoldDB" id="A0A292YKD3"/>
<comment type="subcellular location">
    <subcellularLocation>
        <location evidence="1">Cell membrane</location>
        <topology evidence="1">Multi-pass membrane protein</topology>
    </subcellularLocation>
</comment>
<evidence type="ECO:0000256" key="4">
    <source>
        <dbReference type="ARBA" id="ARBA00022692"/>
    </source>
</evidence>
<evidence type="ECO:0000313" key="9">
    <source>
        <dbReference type="EMBL" id="GAX88945.1"/>
    </source>
</evidence>
<evidence type="ECO:0000313" key="10">
    <source>
        <dbReference type="Proteomes" id="UP000217785"/>
    </source>
</evidence>
<feature type="transmembrane region" description="Helical" evidence="7">
    <location>
        <begin position="248"/>
        <end position="270"/>
    </location>
</feature>
<evidence type="ECO:0000256" key="1">
    <source>
        <dbReference type="ARBA" id="ARBA00004651"/>
    </source>
</evidence>
<protein>
    <submittedName>
        <fullName evidence="9">MFS transporter</fullName>
    </submittedName>
</protein>
<sequence length="414" mass="45879">MNRIRAFVHQYDTAIWVRVFGTILTTVAGFMLRPFLVLYLYDKLGGSVMMPMVILGLQFSSGVFMNIWGGSLADRYGRKPVMMIALIVEMISMTGFVFADSLWEFAVLAILNGMGMAMFFPAANAQVADVVPEEKRAEVFALLHTALNVGAAAGPLLGLAVFTKNPQLVFALSACAFLIYTVLVWWKVPETLPSEIKANTIRSKAPKLGFREHKNLYLMTFFALPVGMLYTQVESTFPLHLKDHYDNYLSVFTWLMTINGTTVILLQMWIARQTEHFARHKVILASYFLFALVAIGYGVAPAFVLLVLVELLFTLGEMMNGPHIQKAVSLIAPPDMRGRYFSIFTLSWQLSKAVGPVLSGFVFEYLGGLVLFGILAVWLALAGIAQYRLIYRLQSKTGEAANAAQVVPDAAVAD</sequence>
<evidence type="ECO:0000256" key="7">
    <source>
        <dbReference type="SAM" id="Phobius"/>
    </source>
</evidence>
<evidence type="ECO:0000259" key="8">
    <source>
        <dbReference type="PROSITE" id="PS50850"/>
    </source>
</evidence>
<dbReference type="Gene3D" id="1.20.1250.20">
    <property type="entry name" value="MFS general substrate transporter like domains"/>
    <property type="match status" value="1"/>
</dbReference>
<feature type="domain" description="Major facilitator superfamily (MFS) profile" evidence="8">
    <location>
        <begin position="14"/>
        <end position="394"/>
    </location>
</feature>
<evidence type="ECO:0000256" key="6">
    <source>
        <dbReference type="ARBA" id="ARBA00023136"/>
    </source>
</evidence>
<feature type="transmembrane region" description="Helical" evidence="7">
    <location>
        <begin position="282"/>
        <end position="309"/>
    </location>
</feature>
<keyword evidence="10" id="KW-1185">Reference proteome</keyword>
<dbReference type="RefSeq" id="WP_096180646.1">
    <property type="nucleotide sequence ID" value="NZ_BDUF01000011.1"/>
</dbReference>
<feature type="transmembrane region" description="Helical" evidence="7">
    <location>
        <begin position="139"/>
        <end position="162"/>
    </location>
</feature>
<feature type="transmembrane region" description="Helical" evidence="7">
    <location>
        <begin position="216"/>
        <end position="233"/>
    </location>
</feature>
<proteinExistence type="predicted"/>
<dbReference type="Proteomes" id="UP000217785">
    <property type="component" value="Unassembled WGS sequence"/>
</dbReference>
<dbReference type="OrthoDB" id="9793283at2"/>
<evidence type="ECO:0000256" key="2">
    <source>
        <dbReference type="ARBA" id="ARBA00022448"/>
    </source>
</evidence>
<dbReference type="SUPFAM" id="SSF103473">
    <property type="entry name" value="MFS general substrate transporter"/>
    <property type="match status" value="1"/>
</dbReference>
<dbReference type="GO" id="GO:0005886">
    <property type="term" value="C:plasma membrane"/>
    <property type="evidence" value="ECO:0007669"/>
    <property type="project" value="UniProtKB-SubCell"/>
</dbReference>
<comment type="caution">
    <text evidence="9">The sequence shown here is derived from an EMBL/GenBank/DDBJ whole genome shotgun (WGS) entry which is preliminary data.</text>
</comment>
<gene>
    <name evidence="9" type="ORF">EFBL_0559</name>
</gene>
<keyword evidence="6 7" id="KW-0472">Membrane</keyword>
<feature type="transmembrane region" description="Helical" evidence="7">
    <location>
        <begin position="168"/>
        <end position="186"/>
    </location>
</feature>
<dbReference type="EMBL" id="BDUF01000011">
    <property type="protein sequence ID" value="GAX88945.1"/>
    <property type="molecule type" value="Genomic_DNA"/>
</dbReference>
<evidence type="ECO:0000256" key="5">
    <source>
        <dbReference type="ARBA" id="ARBA00022989"/>
    </source>
</evidence>
<dbReference type="PANTHER" id="PTHR43414:SF1">
    <property type="entry name" value="PEPTIDE PERMEASE"/>
    <property type="match status" value="1"/>
</dbReference>
<name>A0A292YKD3_9BACL</name>
<organism evidence="9 10">
    <name type="scientific">Effusibacillus lacus</name>
    <dbReference type="NCBI Taxonomy" id="1348429"/>
    <lineage>
        <taxon>Bacteria</taxon>
        <taxon>Bacillati</taxon>
        <taxon>Bacillota</taxon>
        <taxon>Bacilli</taxon>
        <taxon>Bacillales</taxon>
        <taxon>Alicyclobacillaceae</taxon>
        <taxon>Effusibacillus</taxon>
    </lineage>
</organism>